<protein>
    <submittedName>
        <fullName evidence="1">Uncharacterized protein</fullName>
    </submittedName>
</protein>
<evidence type="ECO:0000313" key="1">
    <source>
        <dbReference type="EMBL" id="EKX65678.1"/>
    </source>
</evidence>
<gene>
    <name evidence="1" type="ORF">STRIP9103_07045</name>
</gene>
<name>L1KZ93_9ACTN</name>
<evidence type="ECO:0000313" key="2">
    <source>
        <dbReference type="Proteomes" id="UP000010411"/>
    </source>
</evidence>
<reference evidence="1 2" key="1">
    <citation type="submission" date="2012-11" db="EMBL/GenBank/DDBJ databases">
        <authorList>
            <person name="Huguet-Tapia J.C."/>
            <person name="Durkin A.S."/>
            <person name="Pettis G.S."/>
            <person name="Badger J.H."/>
        </authorList>
    </citation>
    <scope>NUCLEOTIDE SEQUENCE [LARGE SCALE GENOMIC DNA]</scope>
    <source>
        <strain evidence="1 2">91-03</strain>
    </source>
</reference>
<keyword evidence="2" id="KW-1185">Reference proteome</keyword>
<organism evidence="1 2">
    <name type="scientific">Streptomyces ipomoeae 91-03</name>
    <dbReference type="NCBI Taxonomy" id="698759"/>
    <lineage>
        <taxon>Bacteria</taxon>
        <taxon>Bacillati</taxon>
        <taxon>Actinomycetota</taxon>
        <taxon>Actinomycetes</taxon>
        <taxon>Kitasatosporales</taxon>
        <taxon>Streptomycetaceae</taxon>
        <taxon>Streptomyces</taxon>
    </lineage>
</organism>
<dbReference type="AlphaFoldDB" id="L1KZ93"/>
<accession>L1KZ93</accession>
<dbReference type="EMBL" id="AEJC01000274">
    <property type="protein sequence ID" value="EKX65678.1"/>
    <property type="molecule type" value="Genomic_DNA"/>
</dbReference>
<sequence>MCGCRSARRRGEVAPGLRLGTFLASPHSTNNLSAPAPTSCRG</sequence>
<dbReference type="Proteomes" id="UP000010411">
    <property type="component" value="Unassembled WGS sequence"/>
</dbReference>
<comment type="caution">
    <text evidence="1">The sequence shown here is derived from an EMBL/GenBank/DDBJ whole genome shotgun (WGS) entry which is preliminary data.</text>
</comment>
<proteinExistence type="predicted"/>
<dbReference type="PATRIC" id="fig|698759.3.peg.3713"/>